<dbReference type="PRINTS" id="PR00862">
    <property type="entry name" value="PROLIGOPTASE"/>
</dbReference>
<dbReference type="AlphaFoldDB" id="A0AAP8SPB2"/>
<dbReference type="GO" id="GO:0004252">
    <property type="term" value="F:serine-type endopeptidase activity"/>
    <property type="evidence" value="ECO:0007669"/>
    <property type="project" value="InterPro"/>
</dbReference>
<dbReference type="Pfam" id="PF02897">
    <property type="entry name" value="Peptidase_S9_N"/>
    <property type="match status" value="1"/>
</dbReference>
<dbReference type="PANTHER" id="PTHR11757">
    <property type="entry name" value="PROTEASE FAMILY S9A OLIGOPEPTIDASE"/>
    <property type="match status" value="1"/>
</dbReference>
<dbReference type="EMBL" id="PKUR01000002">
    <property type="protein sequence ID" value="PLW86958.1"/>
    <property type="molecule type" value="Genomic_DNA"/>
</dbReference>
<protein>
    <submittedName>
        <fullName evidence="8">S9 family peptidase</fullName>
    </submittedName>
</protein>
<evidence type="ECO:0000256" key="2">
    <source>
        <dbReference type="ARBA" id="ARBA00022670"/>
    </source>
</evidence>
<dbReference type="SUPFAM" id="SSF53474">
    <property type="entry name" value="alpha/beta-Hydrolases"/>
    <property type="match status" value="1"/>
</dbReference>
<dbReference type="PANTHER" id="PTHR11757:SF19">
    <property type="entry name" value="PROLYL ENDOPEPTIDASE-LIKE"/>
    <property type="match status" value="1"/>
</dbReference>
<comment type="similarity">
    <text evidence="1">Belongs to the peptidase S9A family.</text>
</comment>
<evidence type="ECO:0000259" key="6">
    <source>
        <dbReference type="Pfam" id="PF00326"/>
    </source>
</evidence>
<keyword evidence="4" id="KW-0720">Serine protease</keyword>
<dbReference type="InterPro" id="IPR001375">
    <property type="entry name" value="Peptidase_S9_cat"/>
</dbReference>
<evidence type="ECO:0000313" key="8">
    <source>
        <dbReference type="EMBL" id="PLW86958.1"/>
    </source>
</evidence>
<dbReference type="InterPro" id="IPR023302">
    <property type="entry name" value="Pept_S9A_N"/>
</dbReference>
<dbReference type="SUPFAM" id="SSF50993">
    <property type="entry name" value="Peptidase/esterase 'gauge' domain"/>
    <property type="match status" value="1"/>
</dbReference>
<evidence type="ECO:0000256" key="5">
    <source>
        <dbReference type="SAM" id="MobiDB-lite"/>
    </source>
</evidence>
<evidence type="ECO:0000256" key="4">
    <source>
        <dbReference type="ARBA" id="ARBA00022825"/>
    </source>
</evidence>
<accession>A0AAP8SPB2</accession>
<organism evidence="8 9">
    <name type="scientific">Halioglobus japonicus</name>
    <dbReference type="NCBI Taxonomy" id="930805"/>
    <lineage>
        <taxon>Bacteria</taxon>
        <taxon>Pseudomonadati</taxon>
        <taxon>Pseudomonadota</taxon>
        <taxon>Gammaproteobacteria</taxon>
        <taxon>Cellvibrionales</taxon>
        <taxon>Halieaceae</taxon>
        <taxon>Halioglobus</taxon>
    </lineage>
</organism>
<dbReference type="InterPro" id="IPR051543">
    <property type="entry name" value="Serine_Peptidase_S9A"/>
</dbReference>
<feature type="domain" description="Peptidase S9 prolyl oligopeptidase catalytic" evidence="6">
    <location>
        <begin position="473"/>
        <end position="689"/>
    </location>
</feature>
<keyword evidence="3" id="KW-0378">Hydrolase</keyword>
<dbReference type="InterPro" id="IPR029058">
    <property type="entry name" value="AB_hydrolase_fold"/>
</dbReference>
<feature type="region of interest" description="Disordered" evidence="5">
    <location>
        <begin position="1"/>
        <end position="21"/>
    </location>
</feature>
<dbReference type="Gene3D" id="3.40.50.1820">
    <property type="entry name" value="alpha/beta hydrolase"/>
    <property type="match status" value="1"/>
</dbReference>
<sequence>MPENNHSDGPPVAEKRPSERSYHGLVLEDDYFWLKDPSYPDTDDEDVLDYLRAENAWFERQMAPRHELVETLFEEMKGRMEEDLAEVPWIEGGYEYRWRYSPGSEYKLWERRASGSDEYETILDEAKEAEGHEFFSLGNLSISPDGKRLAWSADFNGSEREHLVVDDLATGERFADGSERVSSGGLAWAADSDSIYYSEVEEDAWYTLRVKQHVIGTSAAKDREIFYNPDRTLFLSLSESRSREYVLITMDDRTTTYTYHFPTDASEAKPELVSPAREGVRYVADHANGQFYIRTNDEHVNFRIVTAPEDTPDASHWQSLFPPSDDIYYRDITVFDDFVAIEETSEGLSRVRVRLNSGEEHYVRFDEDVYTASLGINADPAAKFLRISYESMITPDTVYDYIPAQKKMTLRRQQQIPSGYNKSLYTTGRIWVTARDGVEVPVSIVHRKDVVLDGQAPMLLYGYGAYSHTVNPTFSTLRPSLLDRGVIWGIAHIRGGAAMGYQWYLDGKLEKRTNTFNDFVDVSRHLVENDYTNPERLAIMGGSAGGELVGAAVVQAPEMYQAAVLQVPFVDVLNTMLDETLPLTPPEWLEWGNPIESKAAFELIQSYSPYDNVEAMDYPAMMVTGGLNDPRVTYWEPAKWTAKMRALKTDDNELIMKINMGAGHQGKTGRYASVYEWAEEFAFVLTQLGVESVDTQD</sequence>
<evidence type="ECO:0000259" key="7">
    <source>
        <dbReference type="Pfam" id="PF02897"/>
    </source>
</evidence>
<name>A0AAP8SPB2_9GAMM</name>
<gene>
    <name evidence="8" type="ORF">C0029_07145</name>
</gene>
<dbReference type="Proteomes" id="UP000235162">
    <property type="component" value="Unassembled WGS sequence"/>
</dbReference>
<dbReference type="Pfam" id="PF00326">
    <property type="entry name" value="Peptidase_S9"/>
    <property type="match status" value="1"/>
</dbReference>
<keyword evidence="2" id="KW-0645">Protease</keyword>
<feature type="domain" description="Peptidase S9A N-terminal" evidence="7">
    <location>
        <begin position="10"/>
        <end position="413"/>
    </location>
</feature>
<keyword evidence="9" id="KW-1185">Reference proteome</keyword>
<evidence type="ECO:0000256" key="3">
    <source>
        <dbReference type="ARBA" id="ARBA00022801"/>
    </source>
</evidence>
<evidence type="ECO:0000256" key="1">
    <source>
        <dbReference type="ARBA" id="ARBA00005228"/>
    </source>
</evidence>
<dbReference type="InterPro" id="IPR002470">
    <property type="entry name" value="Peptidase_S9A"/>
</dbReference>
<dbReference type="Gene3D" id="2.130.10.120">
    <property type="entry name" value="Prolyl oligopeptidase, N-terminal domain"/>
    <property type="match status" value="1"/>
</dbReference>
<proteinExistence type="inferred from homology"/>
<dbReference type="GO" id="GO:0006508">
    <property type="term" value="P:proteolysis"/>
    <property type="evidence" value="ECO:0007669"/>
    <property type="project" value="UniProtKB-KW"/>
</dbReference>
<reference evidence="8 9" key="1">
    <citation type="submission" date="2018-01" db="EMBL/GenBank/DDBJ databases">
        <title>The draft genome sequence of Halioglobus japonicus S1-36.</title>
        <authorList>
            <person name="Du Z.-J."/>
            <person name="Shi M.-J."/>
        </authorList>
    </citation>
    <scope>NUCLEOTIDE SEQUENCE [LARGE SCALE GENOMIC DNA]</scope>
    <source>
        <strain evidence="8 9">S1-36</strain>
    </source>
</reference>
<evidence type="ECO:0000313" key="9">
    <source>
        <dbReference type="Proteomes" id="UP000235162"/>
    </source>
</evidence>
<comment type="caution">
    <text evidence="8">The sequence shown here is derived from an EMBL/GenBank/DDBJ whole genome shotgun (WGS) entry which is preliminary data.</text>
</comment>